<dbReference type="Gene3D" id="3.40.960.10">
    <property type="entry name" value="VSR Endonuclease"/>
    <property type="match status" value="1"/>
</dbReference>
<evidence type="ECO:0000256" key="5">
    <source>
        <dbReference type="ARBA" id="ARBA00023204"/>
    </source>
</evidence>
<evidence type="ECO:0000256" key="2">
    <source>
        <dbReference type="ARBA" id="ARBA00022759"/>
    </source>
</evidence>
<dbReference type="GO" id="GO:0016787">
    <property type="term" value="F:hydrolase activity"/>
    <property type="evidence" value="ECO:0007669"/>
    <property type="project" value="UniProtKB-KW"/>
</dbReference>
<dbReference type="AlphaFoldDB" id="A0A4U1L2K2"/>
<sequence length="145" mass="17036">MVDKLSATRRSVNMSKIRSRDTKPELVVRRMLHRLGYRYAVHVKGLAGKPDLVFTARRKVIFVHGCFWHQHDRADCSDARRPKSNTNYWTPKLDRNVERDAQHIASLQKDGWEVFTIWDCETVDEELLRKRLVGFLGAQRVTDRC</sequence>
<keyword evidence="5 6" id="KW-0234">DNA repair</keyword>
<organism evidence="7 8">
    <name type="scientific">Sphingomonas baiyangensis</name>
    <dbReference type="NCBI Taxonomy" id="2572576"/>
    <lineage>
        <taxon>Bacteria</taxon>
        <taxon>Pseudomonadati</taxon>
        <taxon>Pseudomonadota</taxon>
        <taxon>Alphaproteobacteria</taxon>
        <taxon>Sphingomonadales</taxon>
        <taxon>Sphingomonadaceae</taxon>
        <taxon>Sphingomonas</taxon>
    </lineage>
</organism>
<dbReference type="OrthoDB" id="9801520at2"/>
<keyword evidence="1 6" id="KW-0540">Nuclease</keyword>
<evidence type="ECO:0000256" key="4">
    <source>
        <dbReference type="ARBA" id="ARBA00022801"/>
    </source>
</evidence>
<dbReference type="GO" id="GO:0004519">
    <property type="term" value="F:endonuclease activity"/>
    <property type="evidence" value="ECO:0007669"/>
    <property type="project" value="UniProtKB-KW"/>
</dbReference>
<dbReference type="SUPFAM" id="SSF52980">
    <property type="entry name" value="Restriction endonuclease-like"/>
    <property type="match status" value="1"/>
</dbReference>
<dbReference type="NCBIfam" id="TIGR00632">
    <property type="entry name" value="vsr"/>
    <property type="match status" value="1"/>
</dbReference>
<evidence type="ECO:0000256" key="1">
    <source>
        <dbReference type="ARBA" id="ARBA00022722"/>
    </source>
</evidence>
<gene>
    <name evidence="7" type="primary">vsr</name>
    <name evidence="7" type="ORF">FBR43_05465</name>
</gene>
<comment type="function">
    <text evidence="6">May nick specific sequences that contain T:G mispairs resulting from m5C-deamination.</text>
</comment>
<dbReference type="PIRSF" id="PIRSF018267">
    <property type="entry name" value="VSR_endonuc"/>
    <property type="match status" value="1"/>
</dbReference>
<name>A0A4U1L2K2_9SPHN</name>
<dbReference type="GO" id="GO:0006298">
    <property type="term" value="P:mismatch repair"/>
    <property type="evidence" value="ECO:0007669"/>
    <property type="project" value="UniProtKB-UniRule"/>
</dbReference>
<evidence type="ECO:0000256" key="6">
    <source>
        <dbReference type="PIRNR" id="PIRNR018267"/>
    </source>
</evidence>
<dbReference type="RefSeq" id="WP_136942209.1">
    <property type="nucleotide sequence ID" value="NZ_SWKR01000002.1"/>
</dbReference>
<dbReference type="Proteomes" id="UP000309138">
    <property type="component" value="Unassembled WGS sequence"/>
</dbReference>
<keyword evidence="4 6" id="KW-0378">Hydrolase</keyword>
<evidence type="ECO:0000313" key="7">
    <source>
        <dbReference type="EMBL" id="TKD50266.1"/>
    </source>
</evidence>
<protein>
    <recommendedName>
        <fullName evidence="6">Very short patch repair endonuclease</fullName>
        <ecNumber evidence="6">3.1.-.-</ecNumber>
    </recommendedName>
</protein>
<dbReference type="Pfam" id="PF03852">
    <property type="entry name" value="Vsr"/>
    <property type="match status" value="1"/>
</dbReference>
<accession>A0A4U1L2K2</accession>
<comment type="caution">
    <text evidence="7">The sequence shown here is derived from an EMBL/GenBank/DDBJ whole genome shotgun (WGS) entry which is preliminary data.</text>
</comment>
<keyword evidence="3 6" id="KW-0227">DNA damage</keyword>
<dbReference type="EMBL" id="SWKR01000002">
    <property type="protein sequence ID" value="TKD50266.1"/>
    <property type="molecule type" value="Genomic_DNA"/>
</dbReference>
<reference evidence="7 8" key="1">
    <citation type="submission" date="2019-04" db="EMBL/GenBank/DDBJ databases">
        <authorList>
            <person name="Yang Y."/>
            <person name="Wei D."/>
        </authorList>
    </citation>
    <scope>NUCLEOTIDE SEQUENCE [LARGE SCALE GENOMIC DNA]</scope>
    <source>
        <strain evidence="7 8">L-1-4w-11</strain>
    </source>
</reference>
<evidence type="ECO:0000256" key="3">
    <source>
        <dbReference type="ARBA" id="ARBA00022763"/>
    </source>
</evidence>
<dbReference type="EC" id="3.1.-.-" evidence="6"/>
<dbReference type="InterPro" id="IPR004603">
    <property type="entry name" value="DNA_mismatch_endonuc_vsr"/>
</dbReference>
<keyword evidence="8" id="KW-1185">Reference proteome</keyword>
<evidence type="ECO:0000313" key="8">
    <source>
        <dbReference type="Proteomes" id="UP000309138"/>
    </source>
</evidence>
<proteinExistence type="inferred from homology"/>
<dbReference type="CDD" id="cd00221">
    <property type="entry name" value="Vsr"/>
    <property type="match status" value="1"/>
</dbReference>
<dbReference type="InterPro" id="IPR011335">
    <property type="entry name" value="Restrct_endonuc-II-like"/>
</dbReference>
<keyword evidence="2 6" id="KW-0255">Endonuclease</keyword>
<comment type="similarity">
    <text evidence="6">Belongs to the vsr family.</text>
</comment>